<reference evidence="1" key="1">
    <citation type="submission" date="2014-12" db="EMBL/GenBank/DDBJ databases">
        <title>Insight into the proteome of Arion vulgaris.</title>
        <authorList>
            <person name="Aradska J."/>
            <person name="Bulat T."/>
            <person name="Smidak R."/>
            <person name="Sarate P."/>
            <person name="Gangsoo J."/>
            <person name="Sialana F."/>
            <person name="Bilban M."/>
            <person name="Lubec G."/>
        </authorList>
    </citation>
    <scope>NUCLEOTIDE SEQUENCE</scope>
    <source>
        <tissue evidence="1">Skin</tissue>
    </source>
</reference>
<feature type="non-terminal residue" evidence="1">
    <location>
        <position position="1"/>
    </location>
</feature>
<dbReference type="EMBL" id="HACG01044951">
    <property type="protein sequence ID" value="CEK91816.1"/>
    <property type="molecule type" value="Transcribed_RNA"/>
</dbReference>
<evidence type="ECO:0000313" key="1">
    <source>
        <dbReference type="EMBL" id="CEK91816.1"/>
    </source>
</evidence>
<accession>A0A0B7BHL7</accession>
<dbReference type="AlphaFoldDB" id="A0A0B7BHL7"/>
<sequence length="50" mass="6170">TKAEWDDLVATKKWEMTVIREKEREMEKEGKLKTVYYVGGKRHETWIKQW</sequence>
<name>A0A0B7BHL7_9EUPU</name>
<protein>
    <submittedName>
        <fullName evidence="1">Uncharacterized protein</fullName>
    </submittedName>
</protein>
<organism evidence="1">
    <name type="scientific">Arion vulgaris</name>
    <dbReference type="NCBI Taxonomy" id="1028688"/>
    <lineage>
        <taxon>Eukaryota</taxon>
        <taxon>Metazoa</taxon>
        <taxon>Spiralia</taxon>
        <taxon>Lophotrochozoa</taxon>
        <taxon>Mollusca</taxon>
        <taxon>Gastropoda</taxon>
        <taxon>Heterobranchia</taxon>
        <taxon>Euthyneura</taxon>
        <taxon>Panpulmonata</taxon>
        <taxon>Eupulmonata</taxon>
        <taxon>Stylommatophora</taxon>
        <taxon>Helicina</taxon>
        <taxon>Arionoidea</taxon>
        <taxon>Arionidae</taxon>
        <taxon>Arion</taxon>
    </lineage>
</organism>
<proteinExistence type="predicted"/>
<gene>
    <name evidence="1" type="primary">ORF185018</name>
</gene>